<sequence>MKSWLVVTAVPEPAAPAGARQKAASSLSSTELAQKFAIVDLIPAIINAGSAAMEIQIAAPAPSHASRVLRNADGYASTRETVPCPAGLLVRVCPAMNAALNSSRDVSIDAQGFAVKLAPSIEETKDTEVVVDDTEPKKFRELDLDKTPVVVLGCGHFFTAESLDKHMRLSDVYSVDDAGEFTGLKELTHFGATIPGCPDCKQPVRQHLINRYNRVISRDINDKTAKKFLIDGKSKLRDMELQIAKLEQDLKRARDIVSKRLAGHTNEELHPELKIELEKLLQMCYESSSRAIRAIDFSSKGLSDSCRPMQELSAVVTSRKRTPDGRNLTDATKVAPLDTRIILGCRAAAVKVKYVVLADALSVARIVKAPGTSRDINIPGSAPEGFCGFFFEMSKALINDCLPAGLPKVAVEVIIHFAKMARAFETFCHASEIDLTNSTNILAEAEAHLTTATWICANLAFQNAEVLGTAVEETINSLKKPWFEEATLEETAAVKPVVIKEAAAFEGPWYFCEKGHPFSLGECGTTEQLAKCPECGAKISGLEHLSIETVQAEDSVETVEADVTAEIAEAIEAVALEENTGV</sequence>
<protein>
    <submittedName>
        <fullName evidence="9">E3 ubiquitin-protein ligase</fullName>
    </submittedName>
</protein>
<accession>A0A8T9CEZ1</accession>
<keyword evidence="7" id="KW-0175">Coiled coil</keyword>
<keyword evidence="6" id="KW-0391">Immunity</keyword>
<dbReference type="OrthoDB" id="2423195at2759"/>
<proteinExistence type="predicted"/>
<dbReference type="GO" id="GO:0002376">
    <property type="term" value="P:immune system process"/>
    <property type="evidence" value="ECO:0007669"/>
    <property type="project" value="UniProtKB-KW"/>
</dbReference>
<evidence type="ECO:0000256" key="5">
    <source>
        <dbReference type="ARBA" id="ARBA00022833"/>
    </source>
</evidence>
<name>A0A8T9CEZ1_9HELO</name>
<evidence type="ECO:0000313" key="10">
    <source>
        <dbReference type="Proteomes" id="UP000469558"/>
    </source>
</evidence>
<comment type="caution">
    <text evidence="9">The sequence shown here is derived from an EMBL/GenBank/DDBJ whole genome shotgun (WGS) entry which is preliminary data.</text>
</comment>
<evidence type="ECO:0000256" key="2">
    <source>
        <dbReference type="ARBA" id="ARBA00022490"/>
    </source>
</evidence>
<gene>
    <name evidence="9" type="primary">rnf213a_1</name>
    <name evidence="9" type="ORF">LSUE1_G004451</name>
</gene>
<evidence type="ECO:0000256" key="1">
    <source>
        <dbReference type="ARBA" id="ARBA00004496"/>
    </source>
</evidence>
<evidence type="ECO:0000256" key="6">
    <source>
        <dbReference type="ARBA" id="ARBA00022859"/>
    </source>
</evidence>
<dbReference type="GO" id="GO:0005737">
    <property type="term" value="C:cytoplasm"/>
    <property type="evidence" value="ECO:0007669"/>
    <property type="project" value="UniProtKB-SubCell"/>
</dbReference>
<reference evidence="9 10" key="1">
    <citation type="submission" date="2018-05" db="EMBL/GenBank/DDBJ databases">
        <title>Genome sequencing and assembly of the regulated plant pathogen Lachnellula willkommii and related sister species for the development of diagnostic species identification markers.</title>
        <authorList>
            <person name="Giroux E."/>
            <person name="Bilodeau G."/>
        </authorList>
    </citation>
    <scope>NUCLEOTIDE SEQUENCE [LARGE SCALE GENOMIC DNA]</scope>
    <source>
        <strain evidence="9 10">CBS 268.59</strain>
    </source>
</reference>
<evidence type="ECO:0000313" key="9">
    <source>
        <dbReference type="EMBL" id="TVY81393.1"/>
    </source>
</evidence>
<dbReference type="EMBL" id="QGMK01000487">
    <property type="protein sequence ID" value="TVY81393.1"/>
    <property type="molecule type" value="Genomic_DNA"/>
</dbReference>
<dbReference type="InterPro" id="IPR046439">
    <property type="entry name" value="ZF_RZ_dom"/>
</dbReference>
<evidence type="ECO:0000256" key="7">
    <source>
        <dbReference type="SAM" id="Coils"/>
    </source>
</evidence>
<dbReference type="PROSITE" id="PS51981">
    <property type="entry name" value="ZF_RZ"/>
    <property type="match status" value="1"/>
</dbReference>
<feature type="coiled-coil region" evidence="7">
    <location>
        <begin position="229"/>
        <end position="256"/>
    </location>
</feature>
<dbReference type="Proteomes" id="UP000469558">
    <property type="component" value="Unassembled WGS sequence"/>
</dbReference>
<evidence type="ECO:0000256" key="3">
    <source>
        <dbReference type="ARBA" id="ARBA00022723"/>
    </source>
</evidence>
<feature type="domain" description="RZ-type" evidence="8">
    <location>
        <begin position="486"/>
        <end position="566"/>
    </location>
</feature>
<dbReference type="Pfam" id="PF20173">
    <property type="entry name" value="ZnF_RZ-type"/>
    <property type="match status" value="1"/>
</dbReference>
<keyword evidence="2" id="KW-0963">Cytoplasm</keyword>
<evidence type="ECO:0000256" key="4">
    <source>
        <dbReference type="ARBA" id="ARBA00022771"/>
    </source>
</evidence>
<keyword evidence="10" id="KW-1185">Reference proteome</keyword>
<keyword evidence="3" id="KW-0479">Metal-binding</keyword>
<dbReference type="AlphaFoldDB" id="A0A8T9CEZ1"/>
<organism evidence="9 10">
    <name type="scientific">Lachnellula suecica</name>
    <dbReference type="NCBI Taxonomy" id="602035"/>
    <lineage>
        <taxon>Eukaryota</taxon>
        <taxon>Fungi</taxon>
        <taxon>Dikarya</taxon>
        <taxon>Ascomycota</taxon>
        <taxon>Pezizomycotina</taxon>
        <taxon>Leotiomycetes</taxon>
        <taxon>Helotiales</taxon>
        <taxon>Lachnaceae</taxon>
        <taxon>Lachnellula</taxon>
    </lineage>
</organism>
<dbReference type="GO" id="GO:0008270">
    <property type="term" value="F:zinc ion binding"/>
    <property type="evidence" value="ECO:0007669"/>
    <property type="project" value="UniProtKB-KW"/>
</dbReference>
<evidence type="ECO:0000259" key="8">
    <source>
        <dbReference type="PROSITE" id="PS51981"/>
    </source>
</evidence>
<comment type="subcellular location">
    <subcellularLocation>
        <location evidence="1">Cytoplasm</location>
    </subcellularLocation>
</comment>
<keyword evidence="4" id="KW-0863">Zinc-finger</keyword>
<keyword evidence="5" id="KW-0862">Zinc</keyword>